<dbReference type="InterPro" id="IPR013154">
    <property type="entry name" value="ADH-like_N"/>
</dbReference>
<proteinExistence type="predicted"/>
<reference evidence="4 5" key="1">
    <citation type="submission" date="2018-04" db="EMBL/GenBank/DDBJ databases">
        <title>Complete genome uncultured novel isolate.</title>
        <authorList>
            <person name="Merlino G."/>
        </authorList>
    </citation>
    <scope>NUCLEOTIDE SEQUENCE [LARGE SCALE GENOMIC DNA]</scope>
    <source>
        <strain evidence="5">R1DC9</strain>
    </source>
</reference>
<dbReference type="PANTHER" id="PTHR48106:SF18">
    <property type="entry name" value="QUINONE OXIDOREDUCTASE PIG3"/>
    <property type="match status" value="1"/>
</dbReference>
<organism evidence="4 5">
    <name type="scientific">Mangrovivirga cuniculi</name>
    <dbReference type="NCBI Taxonomy" id="2715131"/>
    <lineage>
        <taxon>Bacteria</taxon>
        <taxon>Pseudomonadati</taxon>
        <taxon>Bacteroidota</taxon>
        <taxon>Cytophagia</taxon>
        <taxon>Cytophagales</taxon>
        <taxon>Mangrovivirgaceae</taxon>
        <taxon>Mangrovivirga</taxon>
    </lineage>
</organism>
<keyword evidence="5" id="KW-1185">Reference proteome</keyword>
<dbReference type="GO" id="GO:0070402">
    <property type="term" value="F:NADPH binding"/>
    <property type="evidence" value="ECO:0007669"/>
    <property type="project" value="TreeGrafter"/>
</dbReference>
<dbReference type="KEGG" id="fpf:DCC35_17215"/>
<dbReference type="GO" id="GO:0016651">
    <property type="term" value="F:oxidoreductase activity, acting on NAD(P)H"/>
    <property type="evidence" value="ECO:0007669"/>
    <property type="project" value="TreeGrafter"/>
</dbReference>
<dbReference type="PANTHER" id="PTHR48106">
    <property type="entry name" value="QUINONE OXIDOREDUCTASE PIG3-RELATED"/>
    <property type="match status" value="1"/>
</dbReference>
<dbReference type="InterPro" id="IPR020843">
    <property type="entry name" value="ER"/>
</dbReference>
<keyword evidence="2" id="KW-0560">Oxidoreductase</keyword>
<feature type="domain" description="Enoyl reductase (ER)" evidence="3">
    <location>
        <begin position="10"/>
        <end position="324"/>
    </location>
</feature>
<dbReference type="OrthoDB" id="9787435at2"/>
<evidence type="ECO:0000256" key="1">
    <source>
        <dbReference type="ARBA" id="ARBA00022857"/>
    </source>
</evidence>
<dbReference type="NCBIfam" id="TIGR02824">
    <property type="entry name" value="quinone_pig3"/>
    <property type="match status" value="1"/>
</dbReference>
<dbReference type="Proteomes" id="UP000298616">
    <property type="component" value="Chromosome"/>
</dbReference>
<dbReference type="SUPFAM" id="SSF50129">
    <property type="entry name" value="GroES-like"/>
    <property type="match status" value="1"/>
</dbReference>
<accession>A0A4D7JS56</accession>
<dbReference type="Pfam" id="PF00107">
    <property type="entry name" value="ADH_zinc_N"/>
    <property type="match status" value="1"/>
</dbReference>
<keyword evidence="1" id="KW-0521">NADP</keyword>
<protein>
    <submittedName>
        <fullName evidence="4">NADPH:quinone oxidoreductase</fullName>
    </submittedName>
</protein>
<dbReference type="InterPro" id="IPR014189">
    <property type="entry name" value="Quinone_OxRdtase_PIG3"/>
</dbReference>
<dbReference type="RefSeq" id="WP_137091941.1">
    <property type="nucleotide sequence ID" value="NZ_CP028923.1"/>
</dbReference>
<dbReference type="InterPro" id="IPR013149">
    <property type="entry name" value="ADH-like_C"/>
</dbReference>
<dbReference type="Pfam" id="PF08240">
    <property type="entry name" value="ADH_N"/>
    <property type="match status" value="1"/>
</dbReference>
<dbReference type="AlphaFoldDB" id="A0A4D7JS56"/>
<dbReference type="EMBL" id="CP028923">
    <property type="protein sequence ID" value="QCK16350.1"/>
    <property type="molecule type" value="Genomic_DNA"/>
</dbReference>
<dbReference type="SMART" id="SM00829">
    <property type="entry name" value="PKS_ER"/>
    <property type="match status" value="1"/>
</dbReference>
<evidence type="ECO:0000313" key="4">
    <source>
        <dbReference type="EMBL" id="QCK16350.1"/>
    </source>
</evidence>
<gene>
    <name evidence="4" type="ORF">DCC35_17215</name>
</gene>
<evidence type="ECO:0000256" key="2">
    <source>
        <dbReference type="ARBA" id="ARBA00023002"/>
    </source>
</evidence>
<evidence type="ECO:0000313" key="5">
    <source>
        <dbReference type="Proteomes" id="UP000298616"/>
    </source>
</evidence>
<sequence>MKHIIYNESGDIDSMDWKSGEPLKPRGEQLRIEVKAFALNRADLLQRKGKYPPPPGESEILGLECAGIVVDKGDDCNKFEPGDRVMCLLAGGGYASEVVVNENLCMKIPENLDYAEATSIPESFLTAFQCLHLIAKINRGDKVLIHAGASGLGTAAIQLCKLFEAESIITAGTEEKIEYCNSLGASLGINYKTDNFKEIIEENYGKNKIDIIMDVIGKPYVSDNIDVIKTDGKWVLIAFMGGARAENFPLFKILGKRIQLTGTTLRARTLKYKAHLIDKFTEKALPAFEEKKITPVIHEVYKYQDIKKATRTMENNQNTGKLVLTFN</sequence>
<dbReference type="InterPro" id="IPR011032">
    <property type="entry name" value="GroES-like_sf"/>
</dbReference>
<dbReference type="Gene3D" id="3.90.180.10">
    <property type="entry name" value="Medium-chain alcohol dehydrogenases, catalytic domain"/>
    <property type="match status" value="1"/>
</dbReference>
<dbReference type="Gene3D" id="3.40.50.720">
    <property type="entry name" value="NAD(P)-binding Rossmann-like Domain"/>
    <property type="match status" value="1"/>
</dbReference>
<dbReference type="InterPro" id="IPR036291">
    <property type="entry name" value="NAD(P)-bd_dom_sf"/>
</dbReference>
<dbReference type="CDD" id="cd05276">
    <property type="entry name" value="p53_inducible_oxidoreductase"/>
    <property type="match status" value="1"/>
</dbReference>
<dbReference type="SUPFAM" id="SSF51735">
    <property type="entry name" value="NAD(P)-binding Rossmann-fold domains"/>
    <property type="match status" value="1"/>
</dbReference>
<name>A0A4D7JS56_9BACT</name>
<evidence type="ECO:0000259" key="3">
    <source>
        <dbReference type="SMART" id="SM00829"/>
    </source>
</evidence>